<dbReference type="PANTHER" id="PTHR43386">
    <property type="entry name" value="OLIGOPEPTIDE TRANSPORT SYSTEM PERMEASE PROTEIN APPC"/>
    <property type="match status" value="1"/>
</dbReference>
<feature type="transmembrane region" description="Helical" evidence="7">
    <location>
        <begin position="132"/>
        <end position="152"/>
    </location>
</feature>
<feature type="transmembrane region" description="Helical" evidence="7">
    <location>
        <begin position="164"/>
        <end position="186"/>
    </location>
</feature>
<dbReference type="Pfam" id="PF00528">
    <property type="entry name" value="BPD_transp_1"/>
    <property type="match status" value="1"/>
</dbReference>
<keyword evidence="5 7" id="KW-1133">Transmembrane helix</keyword>
<dbReference type="Gene3D" id="1.10.3720.10">
    <property type="entry name" value="MetI-like"/>
    <property type="match status" value="1"/>
</dbReference>
<dbReference type="InterPro" id="IPR035906">
    <property type="entry name" value="MetI-like_sf"/>
</dbReference>
<name>A0A212RNN9_9CHLR</name>
<proteinExistence type="inferred from homology"/>
<protein>
    <submittedName>
        <fullName evidence="9">Peptide/nickel transport system permease protein</fullName>
    </submittedName>
</protein>
<dbReference type="InterPro" id="IPR000515">
    <property type="entry name" value="MetI-like"/>
</dbReference>
<dbReference type="InterPro" id="IPR050366">
    <property type="entry name" value="BP-dependent_transpt_permease"/>
</dbReference>
<evidence type="ECO:0000256" key="7">
    <source>
        <dbReference type="RuleBase" id="RU363032"/>
    </source>
</evidence>
<gene>
    <name evidence="9" type="ORF">SAMN02746019_00017530</name>
</gene>
<dbReference type="PROSITE" id="PS50928">
    <property type="entry name" value="ABC_TM1"/>
    <property type="match status" value="1"/>
</dbReference>
<keyword evidence="4 7" id="KW-0812">Transmembrane</keyword>
<dbReference type="PANTHER" id="PTHR43386:SF23">
    <property type="entry name" value="ABC TRANSPORTER"/>
    <property type="match status" value="1"/>
</dbReference>
<dbReference type="Proteomes" id="UP000197025">
    <property type="component" value="Unassembled WGS sequence"/>
</dbReference>
<evidence type="ECO:0000256" key="1">
    <source>
        <dbReference type="ARBA" id="ARBA00004651"/>
    </source>
</evidence>
<dbReference type="RefSeq" id="WP_088572272.1">
    <property type="nucleotide sequence ID" value="NZ_FYEK01000072.1"/>
</dbReference>
<comment type="similarity">
    <text evidence="7">Belongs to the binding-protein-dependent transport system permease family.</text>
</comment>
<comment type="subcellular location">
    <subcellularLocation>
        <location evidence="1 7">Cell membrane</location>
        <topology evidence="1 7">Multi-pass membrane protein</topology>
    </subcellularLocation>
</comment>
<keyword evidence="10" id="KW-1185">Reference proteome</keyword>
<feature type="transmembrane region" description="Helical" evidence="7">
    <location>
        <begin position="225"/>
        <end position="250"/>
    </location>
</feature>
<evidence type="ECO:0000256" key="4">
    <source>
        <dbReference type="ARBA" id="ARBA00022692"/>
    </source>
</evidence>
<dbReference type="CDD" id="cd06261">
    <property type="entry name" value="TM_PBP2"/>
    <property type="match status" value="1"/>
</dbReference>
<dbReference type="Pfam" id="PF12911">
    <property type="entry name" value="OppC_N"/>
    <property type="match status" value="1"/>
</dbReference>
<feature type="transmembrane region" description="Helical" evidence="7">
    <location>
        <begin position="275"/>
        <end position="296"/>
    </location>
</feature>
<dbReference type="InParanoid" id="A0A212RNN9"/>
<evidence type="ECO:0000256" key="6">
    <source>
        <dbReference type="ARBA" id="ARBA00023136"/>
    </source>
</evidence>
<dbReference type="OrthoDB" id="9776213at2"/>
<accession>A0A212RNN9</accession>
<evidence type="ECO:0000256" key="5">
    <source>
        <dbReference type="ARBA" id="ARBA00022989"/>
    </source>
</evidence>
<keyword evidence="2 7" id="KW-0813">Transport</keyword>
<keyword evidence="3" id="KW-1003">Cell membrane</keyword>
<dbReference type="GO" id="GO:0005886">
    <property type="term" value="C:plasma membrane"/>
    <property type="evidence" value="ECO:0007669"/>
    <property type="project" value="UniProtKB-SubCell"/>
</dbReference>
<dbReference type="AlphaFoldDB" id="A0A212RNN9"/>
<dbReference type="FunCoup" id="A0A212RNN9">
    <property type="interactions" value="166"/>
</dbReference>
<sequence length="306" mass="33493">MATAELRAEALLTVREESYLQIVWRRFRRHRVALFGAAILMGFILIAALAPWIAPYDPYAQNLNLKNAGPSPAHWLGTDELGRDVLSRLMHAARISLTVAFVVTLISQTTGALIGAISGYFGGWVDNLIQRIVDFMLTLPLLPLLLTVSALLSDITIPGLSREWSSVVIIIIVLSVFGWMGSARLVRGVVLSLREQMFTEAARALGMSDLQIVVRHMIPNAMAPIIVSATLSLGTVIILEAALSFLGFGVQPPVPTWGNMLNNAQADMWTQPFKAIVPGFCIFLTSLSFNFVGDGLRDALDPRLKR</sequence>
<evidence type="ECO:0000313" key="10">
    <source>
        <dbReference type="Proteomes" id="UP000197025"/>
    </source>
</evidence>
<dbReference type="GO" id="GO:0055085">
    <property type="term" value="P:transmembrane transport"/>
    <property type="evidence" value="ECO:0007669"/>
    <property type="project" value="InterPro"/>
</dbReference>
<dbReference type="InterPro" id="IPR025966">
    <property type="entry name" value="OppC_N"/>
</dbReference>
<dbReference type="SUPFAM" id="SSF161098">
    <property type="entry name" value="MetI-like"/>
    <property type="match status" value="1"/>
</dbReference>
<evidence type="ECO:0000256" key="2">
    <source>
        <dbReference type="ARBA" id="ARBA00022448"/>
    </source>
</evidence>
<dbReference type="EMBL" id="FYEK01000072">
    <property type="protein sequence ID" value="SNB74149.1"/>
    <property type="molecule type" value="Genomic_DNA"/>
</dbReference>
<feature type="transmembrane region" description="Helical" evidence="7">
    <location>
        <begin position="95"/>
        <end position="120"/>
    </location>
</feature>
<organism evidence="9 10">
    <name type="scientific">Thermoflexus hugenholtzii JAD2</name>
    <dbReference type="NCBI Taxonomy" id="877466"/>
    <lineage>
        <taxon>Bacteria</taxon>
        <taxon>Bacillati</taxon>
        <taxon>Chloroflexota</taxon>
        <taxon>Thermoflexia</taxon>
        <taxon>Thermoflexales</taxon>
        <taxon>Thermoflexaceae</taxon>
        <taxon>Thermoflexus</taxon>
    </lineage>
</organism>
<evidence type="ECO:0000256" key="3">
    <source>
        <dbReference type="ARBA" id="ARBA00022475"/>
    </source>
</evidence>
<feature type="transmembrane region" description="Helical" evidence="7">
    <location>
        <begin position="32"/>
        <end position="54"/>
    </location>
</feature>
<evidence type="ECO:0000259" key="8">
    <source>
        <dbReference type="PROSITE" id="PS50928"/>
    </source>
</evidence>
<reference evidence="10" key="1">
    <citation type="submission" date="2017-06" db="EMBL/GenBank/DDBJ databases">
        <authorList>
            <person name="Varghese N."/>
            <person name="Submissions S."/>
        </authorList>
    </citation>
    <scope>NUCLEOTIDE SEQUENCE [LARGE SCALE GENOMIC DNA]</scope>
    <source>
        <strain evidence="10">JAD2</strain>
    </source>
</reference>
<evidence type="ECO:0000313" key="9">
    <source>
        <dbReference type="EMBL" id="SNB74149.1"/>
    </source>
</evidence>
<keyword evidence="6 7" id="KW-0472">Membrane</keyword>
<feature type="domain" description="ABC transmembrane type-1" evidence="8">
    <location>
        <begin position="93"/>
        <end position="293"/>
    </location>
</feature>